<dbReference type="OrthoDB" id="43580at2759"/>
<dbReference type="CDD" id="cd07560">
    <property type="entry name" value="Peptidase_S41_CPP"/>
    <property type="match status" value="1"/>
</dbReference>
<feature type="domain" description="PDZ" evidence="6">
    <location>
        <begin position="227"/>
        <end position="329"/>
    </location>
</feature>
<dbReference type="Gene3D" id="2.30.42.10">
    <property type="match status" value="1"/>
</dbReference>
<feature type="region of interest" description="Disordered" evidence="5">
    <location>
        <begin position="575"/>
        <end position="613"/>
    </location>
</feature>
<reference evidence="8 9" key="1">
    <citation type="journal article" date="2004" name="Nature">
        <title>Genome sequence of the ultrasmall unicellular red alga Cyanidioschyzon merolae 10D.</title>
        <authorList>
            <person name="Matsuzaki M."/>
            <person name="Misumi O."/>
            <person name="Shin-i T."/>
            <person name="Maruyama S."/>
            <person name="Takahara M."/>
            <person name="Miyagishima S."/>
            <person name="Mori T."/>
            <person name="Nishida K."/>
            <person name="Yagisawa F."/>
            <person name="Nishida K."/>
            <person name="Yoshida Y."/>
            <person name="Nishimura Y."/>
            <person name="Nakao S."/>
            <person name="Kobayashi T."/>
            <person name="Momoyama Y."/>
            <person name="Higashiyama T."/>
            <person name="Minoda A."/>
            <person name="Sano M."/>
            <person name="Nomoto H."/>
            <person name="Oishi K."/>
            <person name="Hayashi H."/>
            <person name="Ohta F."/>
            <person name="Nishizaka S."/>
            <person name="Haga S."/>
            <person name="Miura S."/>
            <person name="Morishita T."/>
            <person name="Kabeya Y."/>
            <person name="Terasawa K."/>
            <person name="Suzuki Y."/>
            <person name="Ishii Y."/>
            <person name="Asakawa S."/>
            <person name="Takano H."/>
            <person name="Ohta N."/>
            <person name="Kuroiwa H."/>
            <person name="Tanaka K."/>
            <person name="Shimizu N."/>
            <person name="Sugano S."/>
            <person name="Sato N."/>
            <person name="Nozaki H."/>
            <person name="Ogasawara N."/>
            <person name="Kohara Y."/>
            <person name="Kuroiwa T."/>
        </authorList>
    </citation>
    <scope>NUCLEOTIDE SEQUENCE [LARGE SCALE GENOMIC DNA]</scope>
    <source>
        <strain evidence="8 9">10D</strain>
    </source>
</reference>
<gene>
    <name evidence="8" type="ORF">CYME_CMI241C</name>
</gene>
<proteinExistence type="inferred from homology"/>
<dbReference type="InterPro" id="IPR004447">
    <property type="entry name" value="Peptidase_S41A"/>
</dbReference>
<dbReference type="PANTHER" id="PTHR32060">
    <property type="entry name" value="TAIL-SPECIFIC PROTEASE"/>
    <property type="match status" value="1"/>
</dbReference>
<dbReference type="GO" id="GO:0004175">
    <property type="term" value="F:endopeptidase activity"/>
    <property type="evidence" value="ECO:0007669"/>
    <property type="project" value="TreeGrafter"/>
</dbReference>
<dbReference type="GeneID" id="16993713"/>
<name>M1V7V6_CYAM1</name>
<evidence type="ECO:0000313" key="8">
    <source>
        <dbReference type="EMBL" id="BAM80109.1"/>
    </source>
</evidence>
<dbReference type="GO" id="GO:0008236">
    <property type="term" value="F:serine-type peptidase activity"/>
    <property type="evidence" value="ECO:0007669"/>
    <property type="project" value="UniProtKB-KW"/>
</dbReference>
<dbReference type="SMART" id="SM00228">
    <property type="entry name" value="PDZ"/>
    <property type="match status" value="1"/>
</dbReference>
<dbReference type="AlphaFoldDB" id="M1V7V6"/>
<dbReference type="SMART" id="SM00245">
    <property type="entry name" value="TSPc"/>
    <property type="match status" value="1"/>
</dbReference>
<sequence>MIGGLFAAVPDVWPLDGTTKVRLRSQRDNTRTRLTKTSTRWFVHSKPCQSPRSLGGVTRREFASWKKCAPSTAKAFQLGLCERRTPPESRVGARSPVQTASSAVNWSQSRTDLALWRHLQRGVACVLFVTLVFWSRVVESSALPPEKVVSAPVRVVYEAYGILRENHIQGDRLQRSWLDSALKPLPPTDFMTAHQRIEEYFIRPLHDRYTRMLGPEKFAQLMRFDTTGLGLLLRAADNDVSRATHSGASREQLELGVIPRVPVAEGDLYVASPPIAGTPAAKADLAIGDVVDSINGVDVRGGRVAPFEAAALMQGADGGKVVLQIRGRGPIELVREYRISSRSSLENSVDYERLGDTGIIRVHEFNASTLPQMEAALSHLLGISQTGSVAHASSVVDSIDRLVLDLRRNHGGSLEEALDLAGLFLGGSVPVALFEGSHGDVIPISSREPNQALAVAQQLPLVVLIDHETASASEILAGALRDYCRATLVSVGFAPDHTYGKAMVQGVYGLSDGSGLLVTIGRYTTPVRHEELQGRGLRADRSVLGLWSIAPMPWRATLVERELFAVDYGDGELRSTPPSVTRERVRDDEQRATPNEKRHERERMPMSDLRPRL</sequence>
<feature type="compositionally biased region" description="Basic and acidic residues" evidence="5">
    <location>
        <begin position="581"/>
        <end position="613"/>
    </location>
</feature>
<dbReference type="GO" id="GO:0006508">
    <property type="term" value="P:proteolysis"/>
    <property type="evidence" value="ECO:0007669"/>
    <property type="project" value="UniProtKB-KW"/>
</dbReference>
<dbReference type="STRING" id="280699.M1V7V6"/>
<dbReference type="InterPro" id="IPR001478">
    <property type="entry name" value="PDZ"/>
</dbReference>
<evidence type="ECO:0000256" key="3">
    <source>
        <dbReference type="ARBA" id="ARBA00022801"/>
    </source>
</evidence>
<reference evidence="8 9" key="2">
    <citation type="journal article" date="2007" name="BMC Biol.">
        <title>A 100%-complete sequence reveals unusually simple genomic features in the hot-spring red alga Cyanidioschyzon merolae.</title>
        <authorList>
            <person name="Nozaki H."/>
            <person name="Takano H."/>
            <person name="Misumi O."/>
            <person name="Terasawa K."/>
            <person name="Matsuzaki M."/>
            <person name="Maruyama S."/>
            <person name="Nishida K."/>
            <person name="Yagisawa F."/>
            <person name="Yoshida Y."/>
            <person name="Fujiwara T."/>
            <person name="Takio S."/>
            <person name="Tamura K."/>
            <person name="Chung S.J."/>
            <person name="Nakamura S."/>
            <person name="Kuroiwa H."/>
            <person name="Tanaka K."/>
            <person name="Sato N."/>
            <person name="Kuroiwa T."/>
        </authorList>
    </citation>
    <scope>NUCLEOTIDE SEQUENCE [LARGE SCALE GENOMIC DNA]</scope>
    <source>
        <strain evidence="8 9">10D</strain>
    </source>
</reference>
<keyword evidence="2" id="KW-0645">Protease</keyword>
<dbReference type="HOGENOM" id="CLU_445775_0_0_1"/>
<dbReference type="InterPro" id="IPR041489">
    <property type="entry name" value="PDZ_6"/>
</dbReference>
<evidence type="ECO:0000313" key="9">
    <source>
        <dbReference type="Proteomes" id="UP000007014"/>
    </source>
</evidence>
<feature type="domain" description="Tail specific protease" evidence="7">
    <location>
        <begin position="326"/>
        <end position="544"/>
    </location>
</feature>
<dbReference type="SUPFAM" id="SSF50156">
    <property type="entry name" value="PDZ domain-like"/>
    <property type="match status" value="1"/>
</dbReference>
<dbReference type="InterPro" id="IPR036034">
    <property type="entry name" value="PDZ_sf"/>
</dbReference>
<dbReference type="Proteomes" id="UP000007014">
    <property type="component" value="Chromosome 9"/>
</dbReference>
<dbReference type="InterPro" id="IPR005151">
    <property type="entry name" value="Tail-specific_protease"/>
</dbReference>
<dbReference type="Pfam" id="PF03572">
    <property type="entry name" value="Peptidase_S41"/>
    <property type="match status" value="1"/>
</dbReference>
<evidence type="ECO:0000256" key="4">
    <source>
        <dbReference type="ARBA" id="ARBA00022825"/>
    </source>
</evidence>
<dbReference type="eggNOG" id="ENOG502QT7D">
    <property type="taxonomic scope" value="Eukaryota"/>
</dbReference>
<dbReference type="EMBL" id="AP006491">
    <property type="protein sequence ID" value="BAM80109.1"/>
    <property type="molecule type" value="Genomic_DNA"/>
</dbReference>
<keyword evidence="3" id="KW-0378">Hydrolase</keyword>
<dbReference type="Gene3D" id="3.90.226.10">
    <property type="entry name" value="2-enoyl-CoA Hydratase, Chain A, domain 1"/>
    <property type="match status" value="1"/>
</dbReference>
<organism evidence="8 9">
    <name type="scientific">Cyanidioschyzon merolae (strain NIES-3377 / 10D)</name>
    <name type="common">Unicellular red alga</name>
    <dbReference type="NCBI Taxonomy" id="280699"/>
    <lineage>
        <taxon>Eukaryota</taxon>
        <taxon>Rhodophyta</taxon>
        <taxon>Bangiophyceae</taxon>
        <taxon>Cyanidiales</taxon>
        <taxon>Cyanidiaceae</taxon>
        <taxon>Cyanidioschyzon</taxon>
    </lineage>
</organism>
<accession>M1V7V6</accession>
<keyword evidence="4" id="KW-0720">Serine protease</keyword>
<dbReference type="Gene3D" id="3.30.750.44">
    <property type="match status" value="1"/>
</dbReference>
<dbReference type="PANTHER" id="PTHR32060:SF22">
    <property type="entry name" value="CARBOXYL-TERMINAL-PROCESSING PEPTIDASE 3, CHLOROPLASTIC"/>
    <property type="match status" value="1"/>
</dbReference>
<dbReference type="KEGG" id="cme:CYME_CMI241C"/>
<dbReference type="RefSeq" id="XP_005536395.1">
    <property type="nucleotide sequence ID" value="XM_005536338.1"/>
</dbReference>
<dbReference type="Pfam" id="PF17820">
    <property type="entry name" value="PDZ_6"/>
    <property type="match status" value="1"/>
</dbReference>
<keyword evidence="9" id="KW-1185">Reference proteome</keyword>
<comment type="similarity">
    <text evidence="1">Belongs to the peptidase S41A family.</text>
</comment>
<evidence type="ECO:0000259" key="6">
    <source>
        <dbReference type="SMART" id="SM00228"/>
    </source>
</evidence>
<dbReference type="Gramene" id="CMI241CT">
    <property type="protein sequence ID" value="CMI241CT"/>
    <property type="gene ID" value="CMI241C"/>
</dbReference>
<protein>
    <submittedName>
        <fullName evidence="8">Similar to carboxy-terminal proteinase</fullName>
    </submittedName>
</protein>
<evidence type="ECO:0000259" key="7">
    <source>
        <dbReference type="SMART" id="SM00245"/>
    </source>
</evidence>
<evidence type="ECO:0000256" key="1">
    <source>
        <dbReference type="ARBA" id="ARBA00009179"/>
    </source>
</evidence>
<evidence type="ECO:0000256" key="5">
    <source>
        <dbReference type="SAM" id="MobiDB-lite"/>
    </source>
</evidence>
<dbReference type="SUPFAM" id="SSF52096">
    <property type="entry name" value="ClpP/crotonase"/>
    <property type="match status" value="1"/>
</dbReference>
<evidence type="ECO:0000256" key="2">
    <source>
        <dbReference type="ARBA" id="ARBA00022670"/>
    </source>
</evidence>
<dbReference type="InterPro" id="IPR029045">
    <property type="entry name" value="ClpP/crotonase-like_dom_sf"/>
</dbReference>